<feature type="domain" description="Ricin B lectin" evidence="2">
    <location>
        <begin position="35"/>
        <end position="174"/>
    </location>
</feature>
<keyword evidence="4" id="KW-1185">Reference proteome</keyword>
<evidence type="ECO:0000259" key="2">
    <source>
        <dbReference type="SMART" id="SM00458"/>
    </source>
</evidence>
<evidence type="ECO:0000313" key="3">
    <source>
        <dbReference type="EMBL" id="MBB5782089.1"/>
    </source>
</evidence>
<comment type="caution">
    <text evidence="3">The sequence shown here is derived from an EMBL/GenBank/DDBJ whole genome shotgun (WGS) entry which is preliminary data.</text>
</comment>
<name>A0A7W9GE04_9ACTN</name>
<dbReference type="PROSITE" id="PS50231">
    <property type="entry name" value="RICIN_B_LECTIN"/>
    <property type="match status" value="1"/>
</dbReference>
<dbReference type="CDD" id="cd00161">
    <property type="entry name" value="beta-trefoil_Ricin-like"/>
    <property type="match status" value="1"/>
</dbReference>
<gene>
    <name evidence="3" type="ORF">HD596_008845</name>
</gene>
<dbReference type="EMBL" id="JACHMB010000001">
    <property type="protein sequence ID" value="MBB5782089.1"/>
    <property type="molecule type" value="Genomic_DNA"/>
</dbReference>
<dbReference type="Proteomes" id="UP000579153">
    <property type="component" value="Unassembled WGS sequence"/>
</dbReference>
<proteinExistence type="predicted"/>
<protein>
    <recommendedName>
        <fullName evidence="2">Ricin B lectin domain-containing protein</fullName>
    </recommendedName>
</protein>
<accession>A0A7W9GE04</accession>
<feature type="signal peptide" evidence="1">
    <location>
        <begin position="1"/>
        <end position="34"/>
    </location>
</feature>
<feature type="chain" id="PRO_5030760640" description="Ricin B lectin domain-containing protein" evidence="1">
    <location>
        <begin position="35"/>
        <end position="177"/>
    </location>
</feature>
<organism evidence="3 4">
    <name type="scientific">Nonomuraea jabiensis</name>
    <dbReference type="NCBI Taxonomy" id="882448"/>
    <lineage>
        <taxon>Bacteria</taxon>
        <taxon>Bacillati</taxon>
        <taxon>Actinomycetota</taxon>
        <taxon>Actinomycetes</taxon>
        <taxon>Streptosporangiales</taxon>
        <taxon>Streptosporangiaceae</taxon>
        <taxon>Nonomuraea</taxon>
    </lineage>
</organism>
<keyword evidence="1" id="KW-0732">Signal</keyword>
<dbReference type="InterPro" id="IPR000772">
    <property type="entry name" value="Ricin_B_lectin"/>
</dbReference>
<dbReference type="SUPFAM" id="SSF50370">
    <property type="entry name" value="Ricin B-like lectins"/>
    <property type="match status" value="1"/>
</dbReference>
<dbReference type="AlphaFoldDB" id="A0A7W9GE04"/>
<reference evidence="3 4" key="1">
    <citation type="submission" date="2020-08" db="EMBL/GenBank/DDBJ databases">
        <title>Sequencing the genomes of 1000 actinobacteria strains.</title>
        <authorList>
            <person name="Klenk H.-P."/>
        </authorList>
    </citation>
    <scope>NUCLEOTIDE SEQUENCE [LARGE SCALE GENOMIC DNA]</scope>
    <source>
        <strain evidence="3 4">DSM 45507</strain>
    </source>
</reference>
<dbReference type="SMART" id="SM00458">
    <property type="entry name" value="RICIN"/>
    <property type="match status" value="1"/>
</dbReference>
<dbReference type="Gene3D" id="2.80.10.50">
    <property type="match status" value="1"/>
</dbReference>
<dbReference type="Pfam" id="PF00652">
    <property type="entry name" value="Ricin_B_lectin"/>
    <property type="match status" value="1"/>
</dbReference>
<sequence>MSSAIAFAAVRRVLALAVAATAGLVIAGTGVAHADPVYYKFTAKHSGKCLDVLHGSTLNVTPTHQWTCLDRVLSQQWEARQFDDKSYVFVARHSGKCLDVAFASDIQGAAVIQQRCTFKPNQRWWVKKNNDGTYRVFAKHSRLCLDVANVDTANGARVVQARCWGGANQSWYITKIA</sequence>
<dbReference type="InterPro" id="IPR035992">
    <property type="entry name" value="Ricin_B-like_lectins"/>
</dbReference>
<evidence type="ECO:0000256" key="1">
    <source>
        <dbReference type="SAM" id="SignalP"/>
    </source>
</evidence>
<dbReference type="RefSeq" id="WP_185075264.1">
    <property type="nucleotide sequence ID" value="NZ_JACHMB010000001.1"/>
</dbReference>
<evidence type="ECO:0000313" key="4">
    <source>
        <dbReference type="Proteomes" id="UP000579153"/>
    </source>
</evidence>